<dbReference type="VEuPathDB" id="TrichDB:TVAG_119730"/>
<dbReference type="Proteomes" id="UP000001542">
    <property type="component" value="Unassembled WGS sequence"/>
</dbReference>
<dbReference type="RefSeq" id="XP_001276884.1">
    <property type="nucleotide sequence ID" value="XM_001276883.1"/>
</dbReference>
<gene>
    <name evidence="1" type="ORF">TVAG_119730</name>
</gene>
<evidence type="ECO:0000313" key="1">
    <source>
        <dbReference type="EMBL" id="EAY23636.1"/>
    </source>
</evidence>
<reference evidence="1" key="1">
    <citation type="submission" date="2006-10" db="EMBL/GenBank/DDBJ databases">
        <authorList>
            <person name="Amadeo P."/>
            <person name="Zhao Q."/>
            <person name="Wortman J."/>
            <person name="Fraser-Liggett C."/>
            <person name="Carlton J."/>
        </authorList>
    </citation>
    <scope>NUCLEOTIDE SEQUENCE</scope>
    <source>
        <strain evidence="1">G3</strain>
    </source>
</reference>
<dbReference type="KEGG" id="tva:4720874"/>
<accession>A2D7B9</accession>
<proteinExistence type="predicted"/>
<keyword evidence="2" id="KW-1185">Reference proteome</keyword>
<reference evidence="1" key="2">
    <citation type="journal article" date="2007" name="Science">
        <title>Draft genome sequence of the sexually transmitted pathogen Trichomonas vaginalis.</title>
        <authorList>
            <person name="Carlton J.M."/>
            <person name="Hirt R.P."/>
            <person name="Silva J.C."/>
            <person name="Delcher A.L."/>
            <person name="Schatz M."/>
            <person name="Zhao Q."/>
            <person name="Wortman J.R."/>
            <person name="Bidwell S.L."/>
            <person name="Alsmark U.C.M."/>
            <person name="Besteiro S."/>
            <person name="Sicheritz-Ponten T."/>
            <person name="Noel C.J."/>
            <person name="Dacks J.B."/>
            <person name="Foster P.G."/>
            <person name="Simillion C."/>
            <person name="Van de Peer Y."/>
            <person name="Miranda-Saavedra D."/>
            <person name="Barton G.J."/>
            <person name="Westrop G.D."/>
            <person name="Mueller S."/>
            <person name="Dessi D."/>
            <person name="Fiori P.L."/>
            <person name="Ren Q."/>
            <person name="Paulsen I."/>
            <person name="Zhang H."/>
            <person name="Bastida-Corcuera F.D."/>
            <person name="Simoes-Barbosa A."/>
            <person name="Brown M.T."/>
            <person name="Hayes R.D."/>
            <person name="Mukherjee M."/>
            <person name="Okumura C.Y."/>
            <person name="Schneider R."/>
            <person name="Smith A.J."/>
            <person name="Vanacova S."/>
            <person name="Villalvazo M."/>
            <person name="Haas B.J."/>
            <person name="Pertea M."/>
            <person name="Feldblyum T.V."/>
            <person name="Utterback T.R."/>
            <person name="Shu C.L."/>
            <person name="Osoegawa K."/>
            <person name="de Jong P.J."/>
            <person name="Hrdy I."/>
            <person name="Horvathova L."/>
            <person name="Zubacova Z."/>
            <person name="Dolezal P."/>
            <person name="Malik S.B."/>
            <person name="Logsdon J.M. Jr."/>
            <person name="Henze K."/>
            <person name="Gupta A."/>
            <person name="Wang C.C."/>
            <person name="Dunne R.L."/>
            <person name="Upcroft J.A."/>
            <person name="Upcroft P."/>
            <person name="White O."/>
            <person name="Salzberg S.L."/>
            <person name="Tang P."/>
            <person name="Chiu C.-H."/>
            <person name="Lee Y.-S."/>
            <person name="Embley T.M."/>
            <person name="Coombs G.H."/>
            <person name="Mottram J.C."/>
            <person name="Tachezy J."/>
            <person name="Fraser-Liggett C.M."/>
            <person name="Johnson P.J."/>
        </authorList>
    </citation>
    <scope>NUCLEOTIDE SEQUENCE [LARGE SCALE GENOMIC DNA]</scope>
    <source>
        <strain evidence="1">G3</strain>
    </source>
</reference>
<evidence type="ECO:0000313" key="2">
    <source>
        <dbReference type="Proteomes" id="UP000001542"/>
    </source>
</evidence>
<protein>
    <submittedName>
        <fullName evidence="1">Uncharacterized protein</fullName>
    </submittedName>
</protein>
<dbReference type="EMBL" id="DS113177">
    <property type="protein sequence ID" value="EAY23636.1"/>
    <property type="molecule type" value="Genomic_DNA"/>
</dbReference>
<sequence length="188" mass="21437">MIYSREGDSSLSNTNITNCISQQATAFRYDYMKSTTKVKFCNFENLEATQKAISNLQNTDGIIERCNYINNSQTDKNYGLVHEYNKRLDVLDSVFRDNLKNKNGAIFSTISGQIYIFNCSIDTYSQSKNGGTISTSEMPMKPFFNDLKFIGISPCEGSLLIAQNKDKKDSIYKNIKLLSLINFFYHNI</sequence>
<dbReference type="AlphaFoldDB" id="A2D7B9"/>
<dbReference type="VEuPathDB" id="TrichDB:TVAGG3_0992590"/>
<dbReference type="InParanoid" id="A2D7B9"/>
<organism evidence="1 2">
    <name type="scientific">Trichomonas vaginalis (strain ATCC PRA-98 / G3)</name>
    <dbReference type="NCBI Taxonomy" id="412133"/>
    <lineage>
        <taxon>Eukaryota</taxon>
        <taxon>Metamonada</taxon>
        <taxon>Parabasalia</taxon>
        <taxon>Trichomonadida</taxon>
        <taxon>Trichomonadidae</taxon>
        <taxon>Trichomonas</taxon>
    </lineage>
</organism>
<name>A2D7B9_TRIV3</name>